<dbReference type="HOGENOM" id="CLU_1068881_0_0_5"/>
<dbReference type="AlphaFoldDB" id="Q1QLK9"/>
<evidence type="ECO:0000313" key="2">
    <source>
        <dbReference type="Proteomes" id="UP000001953"/>
    </source>
</evidence>
<keyword evidence="2" id="KW-1185">Reference proteome</keyword>
<sequence length="260" mass="29177">MESRVNVKTGRNQPCPCGSGKKYKYCCIGREIKPRIVPVTAGPPGFAGTVDFTDDIMNHVSGFTRTLHYFCRDNGFYLFGVLTVEMLIGIDNALKNDVLTKILIFDLFKSATKRDAVVKLVEDACDTFDSFGPRRKILLDAIDAHFQGLHTLSVPALFAQLEGILRKIGALDLKDDLRPTIKRDWDSRLMFSLTDGAAHFNAFIHQLFEGQKGSDDFNRNAILHGANVEYGNEENSLVLILTLLEIRTFLWFEKNTSPVV</sequence>
<dbReference type="eggNOG" id="COG3012">
    <property type="taxonomic scope" value="Bacteria"/>
</dbReference>
<dbReference type="Proteomes" id="UP000001953">
    <property type="component" value="Chromosome"/>
</dbReference>
<dbReference type="STRING" id="323097.Nham_2091"/>
<evidence type="ECO:0000313" key="1">
    <source>
        <dbReference type="EMBL" id="ABE62888.1"/>
    </source>
</evidence>
<accession>Q1QLK9</accession>
<evidence type="ECO:0008006" key="3">
    <source>
        <dbReference type="Google" id="ProtNLM"/>
    </source>
</evidence>
<dbReference type="KEGG" id="nha:Nham_2091"/>
<name>Q1QLK9_NITHX</name>
<organism evidence="1 2">
    <name type="scientific">Nitrobacter hamburgensis (strain DSM 10229 / NCIMB 13809 / X14)</name>
    <dbReference type="NCBI Taxonomy" id="323097"/>
    <lineage>
        <taxon>Bacteria</taxon>
        <taxon>Pseudomonadati</taxon>
        <taxon>Pseudomonadota</taxon>
        <taxon>Alphaproteobacteria</taxon>
        <taxon>Hyphomicrobiales</taxon>
        <taxon>Nitrobacteraceae</taxon>
        <taxon>Nitrobacter</taxon>
    </lineage>
</organism>
<gene>
    <name evidence="1" type="ordered locus">Nham_2091</name>
</gene>
<proteinExistence type="predicted"/>
<dbReference type="Pfam" id="PF02810">
    <property type="entry name" value="SEC-C"/>
    <property type="match status" value="1"/>
</dbReference>
<dbReference type="InterPro" id="IPR004027">
    <property type="entry name" value="SEC_C_motif"/>
</dbReference>
<protein>
    <recommendedName>
        <fullName evidence="3">SEC-C motif</fullName>
    </recommendedName>
</protein>
<dbReference type="EMBL" id="CP000319">
    <property type="protein sequence ID" value="ABE62888.1"/>
    <property type="molecule type" value="Genomic_DNA"/>
</dbReference>
<reference evidence="1 2" key="1">
    <citation type="submission" date="2006-03" db="EMBL/GenBank/DDBJ databases">
        <title>Complete sequence of chromosome of Nitrobacter hamburgensis X14.</title>
        <authorList>
            <consortium name="US DOE Joint Genome Institute"/>
            <person name="Copeland A."/>
            <person name="Lucas S."/>
            <person name="Lapidus A."/>
            <person name="Barry K."/>
            <person name="Detter J.C."/>
            <person name="Glavina del Rio T."/>
            <person name="Hammon N."/>
            <person name="Israni S."/>
            <person name="Dalin E."/>
            <person name="Tice H."/>
            <person name="Pitluck S."/>
            <person name="Chain P."/>
            <person name="Malfatti S."/>
            <person name="Shin M."/>
            <person name="Vergez L."/>
            <person name="Schmutz J."/>
            <person name="Larimer F."/>
            <person name="Land M."/>
            <person name="Hauser L."/>
            <person name="Kyrpides N."/>
            <person name="Ivanova N."/>
            <person name="Ward B."/>
            <person name="Arp D."/>
            <person name="Klotz M."/>
            <person name="Stein L."/>
            <person name="O'Mullan G."/>
            <person name="Starkenburg S."/>
            <person name="Sayavedra L."/>
            <person name="Poret-Peterson A.T."/>
            <person name="Gentry M.E."/>
            <person name="Bruce D."/>
            <person name="Richardson P."/>
        </authorList>
    </citation>
    <scope>NUCLEOTIDE SEQUENCE [LARGE SCALE GENOMIC DNA]</scope>
    <source>
        <strain evidence="2">DSM 10229 / NCIMB 13809 / X14</strain>
    </source>
</reference>
<dbReference type="Gene3D" id="3.10.450.50">
    <property type="match status" value="1"/>
</dbReference>
<dbReference type="SUPFAM" id="SSF103642">
    <property type="entry name" value="Sec-C motif"/>
    <property type="match status" value="1"/>
</dbReference>